<accession>A0A7M2YUL4</accession>
<sequence>MPEIPAYLSHVRPAASSQAATSLVARARVVPTWGWLAAIVALSALVRGILAVTRSTPRYFPDEYIYTSLARSIGHGELSIRGETVHFPALLEPLVDAPLWLLQSTETAYRLTQALHAVEMSLVALPVYLLARRLGLPTWQALASAAAAVTLPALVFSSYLTADSLGFTLATAAVAVGVTALDRPTRRSQALFLAAAGLATFARVQYVVILAAFLAATLIVSNGRLREALRAFGATYLFVGVPAVLAVVVVGPSGALGYYSGILEFSLDPASAVRWVAVDAMLFAYAVGWALVPGAVVGLGAGLARPHDRAERAFAAMTVLVGFGLLAEAALYATNGSPRFQERYLIGLMPLAPIAFSIGARRLAHVRYVVVAIATGLAVLSMRVPLSGYAAASGKQDSPFLSGVFQIEQWVGTGEGSLIVALSALALAGLATVGALRPRVGTPAVLIASIATSATIAIASTLNDIQSSDTVRRLFVPASPSWVDEAALGKADVLLAPGSFAPVVSEHLFWNRSLDRVVLLPGAQPIDAFGTAQANIDSATGALLEEGAPMGRPLLIEEYYSVVEIEDAPLIVRAKASTLWGSSPHPRIALIQEGRYLDGWLGRGSAITIWPGADGSRRATLRLRLRLPDEAPSMTLTVSAPAETQTVAVLPGRSVTVDVPVRATRAPVTVTITSGRAWIRGNRAVSVLAERPQLITRQP</sequence>
<feature type="transmembrane region" description="Helical" evidence="1">
    <location>
        <begin position="280"/>
        <end position="301"/>
    </location>
</feature>
<proteinExistence type="predicted"/>
<feature type="transmembrane region" description="Helical" evidence="1">
    <location>
        <begin position="232"/>
        <end position="260"/>
    </location>
</feature>
<feature type="transmembrane region" description="Helical" evidence="1">
    <location>
        <begin position="137"/>
        <end position="157"/>
    </location>
</feature>
<dbReference type="GO" id="GO:0016757">
    <property type="term" value="F:glycosyltransferase activity"/>
    <property type="evidence" value="ECO:0007669"/>
    <property type="project" value="UniProtKB-KW"/>
</dbReference>
<keyword evidence="1" id="KW-0812">Transmembrane</keyword>
<keyword evidence="2" id="KW-0808">Transferase</keyword>
<feature type="transmembrane region" description="Helical" evidence="1">
    <location>
        <begin position="443"/>
        <end position="462"/>
    </location>
</feature>
<evidence type="ECO:0000313" key="2">
    <source>
        <dbReference type="EMBL" id="RDI73564.1"/>
    </source>
</evidence>
<feature type="transmembrane region" description="Helical" evidence="1">
    <location>
        <begin position="313"/>
        <end position="332"/>
    </location>
</feature>
<feature type="transmembrane region" description="Helical" evidence="1">
    <location>
        <begin position="418"/>
        <end position="436"/>
    </location>
</feature>
<gene>
    <name evidence="2" type="ORF">Gocc_2705</name>
</gene>
<feature type="transmembrane region" description="Helical" evidence="1">
    <location>
        <begin position="368"/>
        <end position="392"/>
    </location>
</feature>
<keyword evidence="2" id="KW-0328">Glycosyltransferase</keyword>
<evidence type="ECO:0000256" key="1">
    <source>
        <dbReference type="SAM" id="Phobius"/>
    </source>
</evidence>
<feature type="transmembrane region" description="Helical" evidence="1">
    <location>
        <begin position="193"/>
        <end position="220"/>
    </location>
</feature>
<reference evidence="2 3" key="1">
    <citation type="submission" date="2018-07" db="EMBL/GenBank/DDBJ databases">
        <title>High-quality-draft genome sequence of Gaiella occulta.</title>
        <authorList>
            <person name="Severino R."/>
            <person name="Froufe H.J.C."/>
            <person name="Rainey F.A."/>
            <person name="Barroso C."/>
            <person name="Albuquerque L."/>
            <person name="Lobo-Da-Cunha A."/>
            <person name="Da Costa M.S."/>
            <person name="Egas C."/>
        </authorList>
    </citation>
    <scope>NUCLEOTIDE SEQUENCE [LARGE SCALE GENOMIC DNA]</scope>
    <source>
        <strain evidence="2 3">F2-233</strain>
    </source>
</reference>
<protein>
    <submittedName>
        <fullName evidence="2">Dolichyl-phosphate-mannose-protein mannosyltransferase</fullName>
    </submittedName>
</protein>
<feature type="transmembrane region" description="Helical" evidence="1">
    <location>
        <begin position="344"/>
        <end position="361"/>
    </location>
</feature>
<dbReference type="AlphaFoldDB" id="A0A7M2YUL4"/>
<name>A0A7M2YUL4_9ACTN</name>
<evidence type="ECO:0000313" key="3">
    <source>
        <dbReference type="Proteomes" id="UP000254134"/>
    </source>
</evidence>
<keyword evidence="3" id="KW-1185">Reference proteome</keyword>
<dbReference type="Proteomes" id="UP000254134">
    <property type="component" value="Unassembled WGS sequence"/>
</dbReference>
<organism evidence="2 3">
    <name type="scientific">Gaiella occulta</name>
    <dbReference type="NCBI Taxonomy" id="1002870"/>
    <lineage>
        <taxon>Bacteria</taxon>
        <taxon>Bacillati</taxon>
        <taxon>Actinomycetota</taxon>
        <taxon>Thermoleophilia</taxon>
        <taxon>Gaiellales</taxon>
        <taxon>Gaiellaceae</taxon>
        <taxon>Gaiella</taxon>
    </lineage>
</organism>
<comment type="caution">
    <text evidence="2">The sequence shown here is derived from an EMBL/GenBank/DDBJ whole genome shotgun (WGS) entry which is preliminary data.</text>
</comment>
<keyword evidence="1" id="KW-1133">Transmembrane helix</keyword>
<keyword evidence="1" id="KW-0472">Membrane</keyword>
<reference evidence="3" key="2">
    <citation type="journal article" date="2019" name="MicrobiologyOpen">
        <title>High-quality draft genome sequence of Gaiella occulta isolated from a 150 meter deep mineral water borehole and comparison with the genome sequences of other deep-branching lineages of the phylum Actinobacteria.</title>
        <authorList>
            <person name="Severino R."/>
            <person name="Froufe H.J.C."/>
            <person name="Barroso C."/>
            <person name="Albuquerque L."/>
            <person name="Lobo-da-Cunha A."/>
            <person name="da Costa M.S."/>
            <person name="Egas C."/>
        </authorList>
    </citation>
    <scope>NUCLEOTIDE SEQUENCE [LARGE SCALE GENOMIC DNA]</scope>
    <source>
        <strain evidence="3">F2-233</strain>
    </source>
</reference>
<feature type="transmembrane region" description="Helical" evidence="1">
    <location>
        <begin position="32"/>
        <end position="50"/>
    </location>
</feature>
<dbReference type="EMBL" id="QQZY01000008">
    <property type="protein sequence ID" value="RDI73564.1"/>
    <property type="molecule type" value="Genomic_DNA"/>
</dbReference>